<feature type="transmembrane region" description="Helical" evidence="5">
    <location>
        <begin position="509"/>
        <end position="532"/>
    </location>
</feature>
<keyword evidence="2 5" id="KW-0812">Transmembrane</keyword>
<protein>
    <submittedName>
        <fullName evidence="6">Uncharacterized protein</fullName>
    </submittedName>
</protein>
<proteinExistence type="predicted"/>
<name>A0ABR4I174_9EURO</name>
<evidence type="ECO:0000256" key="1">
    <source>
        <dbReference type="ARBA" id="ARBA00004141"/>
    </source>
</evidence>
<dbReference type="SUPFAM" id="SSF144083">
    <property type="entry name" value="Magnesium transport protein CorA, transmembrane region"/>
    <property type="match status" value="1"/>
</dbReference>
<dbReference type="InterPro" id="IPR002523">
    <property type="entry name" value="MgTranspt_CorA/ZnTranspt_ZntB"/>
</dbReference>
<keyword evidence="7" id="KW-1185">Reference proteome</keyword>
<accession>A0ABR4I174</accession>
<comment type="subcellular location">
    <subcellularLocation>
        <location evidence="1">Membrane</location>
        <topology evidence="1">Multi-pass membrane protein</topology>
    </subcellularLocation>
</comment>
<keyword evidence="3 5" id="KW-1133">Transmembrane helix</keyword>
<dbReference type="Gene3D" id="1.20.58.340">
    <property type="entry name" value="Magnesium transport protein CorA, transmembrane region"/>
    <property type="match status" value="1"/>
</dbReference>
<keyword evidence="4 5" id="KW-0472">Membrane</keyword>
<reference evidence="6 7" key="1">
    <citation type="submission" date="2024-07" db="EMBL/GenBank/DDBJ databases">
        <title>Section-level genome sequencing and comparative genomics of Aspergillus sections Usti and Cavernicolus.</title>
        <authorList>
            <consortium name="Lawrence Berkeley National Laboratory"/>
            <person name="Nybo J.L."/>
            <person name="Vesth T.C."/>
            <person name="Theobald S."/>
            <person name="Frisvad J.C."/>
            <person name="Larsen T.O."/>
            <person name="Kjaerboelling I."/>
            <person name="Rothschild-Mancinelli K."/>
            <person name="Lyhne E.K."/>
            <person name="Kogle M.E."/>
            <person name="Barry K."/>
            <person name="Clum A."/>
            <person name="Na H."/>
            <person name="Ledsgaard L."/>
            <person name="Lin J."/>
            <person name="Lipzen A."/>
            <person name="Kuo A."/>
            <person name="Riley R."/>
            <person name="Mondo S."/>
            <person name="LaButti K."/>
            <person name="Haridas S."/>
            <person name="Pangalinan J."/>
            <person name="Salamov A.A."/>
            <person name="Simmons B.A."/>
            <person name="Magnuson J.K."/>
            <person name="Chen J."/>
            <person name="Drula E."/>
            <person name="Henrissat B."/>
            <person name="Wiebenga A."/>
            <person name="Lubbers R.J."/>
            <person name="Gomes A.C."/>
            <person name="Makela M.R."/>
            <person name="Stajich J."/>
            <person name="Grigoriev I.V."/>
            <person name="Mortensen U.H."/>
            <person name="De vries R.P."/>
            <person name="Baker S.E."/>
            <person name="Andersen M.R."/>
        </authorList>
    </citation>
    <scope>NUCLEOTIDE SEQUENCE [LARGE SCALE GENOMIC DNA]</scope>
    <source>
        <strain evidence="6 7">CBS 600.67</strain>
    </source>
</reference>
<dbReference type="InterPro" id="IPR050829">
    <property type="entry name" value="CorA_MIT"/>
</dbReference>
<sequence length="547" mass="63832">MPKLENSAVDRRFWGTITDIGQSHAYYSKPVPMDRILTPDASLDELMADSQPNNIREDERLVRWIHLPENNVEWVEILMIKVLETPEAVANVLRSDLWSNRVRGAEKTIHARCLRPVCADFSRDLATTARNRNNRTMLVIPYLHWGTNREWLKLKNTVHLIQNGDNSLPGNTSMIYECQHRHRKLLKSYLNGDRPLHIRRTLDQFYYLSLDDKDMEFRDTHQTVSEHFQKNSNRCRPTENKTGDIDDFPILMVDQLCCGFWVMVSTVITSFPHKWSNTEGFDPYNMTEILAAVERRLVTKEWPIAVESGQILAELIANECSGIMFDIAKYRDRWLQVREIYENAIGDVANKESELFRTFSSSLKTPRNWGARGVEKERYAIGEEVELLGKIKDIRDELNMIRTIFQMQKMVLEDSALFKILQMMVDKRIKELDNIDQHASQAHEALKHILDLKQKQANAEEAHFLSVQNIESAKQGQAIMTFTIVTIIFAPLSFLTSFFALQIVEFPTLTIGFVLEIIFPITVFVVIIWVIYRISRERCRFRRKMEY</sequence>
<dbReference type="InterPro" id="IPR045863">
    <property type="entry name" value="CorA_TM1_TM2"/>
</dbReference>
<evidence type="ECO:0000313" key="7">
    <source>
        <dbReference type="Proteomes" id="UP001610335"/>
    </source>
</evidence>
<dbReference type="Pfam" id="PF01544">
    <property type="entry name" value="CorA"/>
    <property type="match status" value="1"/>
</dbReference>
<dbReference type="Proteomes" id="UP001610335">
    <property type="component" value="Unassembled WGS sequence"/>
</dbReference>
<evidence type="ECO:0000256" key="4">
    <source>
        <dbReference type="ARBA" id="ARBA00023136"/>
    </source>
</evidence>
<feature type="transmembrane region" description="Helical" evidence="5">
    <location>
        <begin position="478"/>
        <end position="503"/>
    </location>
</feature>
<comment type="caution">
    <text evidence="6">The sequence shown here is derived from an EMBL/GenBank/DDBJ whole genome shotgun (WGS) entry which is preliminary data.</text>
</comment>
<evidence type="ECO:0000256" key="2">
    <source>
        <dbReference type="ARBA" id="ARBA00022692"/>
    </source>
</evidence>
<dbReference type="PANTHER" id="PTHR47685">
    <property type="entry name" value="MAGNESIUM TRANSPORT PROTEIN CORA"/>
    <property type="match status" value="1"/>
</dbReference>
<dbReference type="PANTHER" id="PTHR47685:SF1">
    <property type="entry name" value="MAGNESIUM TRANSPORT PROTEIN CORA"/>
    <property type="match status" value="1"/>
</dbReference>
<gene>
    <name evidence="6" type="ORF">BDW59DRAFT_164181</name>
</gene>
<organism evidence="6 7">
    <name type="scientific">Aspergillus cavernicola</name>
    <dbReference type="NCBI Taxonomy" id="176166"/>
    <lineage>
        <taxon>Eukaryota</taxon>
        <taxon>Fungi</taxon>
        <taxon>Dikarya</taxon>
        <taxon>Ascomycota</taxon>
        <taxon>Pezizomycotina</taxon>
        <taxon>Eurotiomycetes</taxon>
        <taxon>Eurotiomycetidae</taxon>
        <taxon>Eurotiales</taxon>
        <taxon>Aspergillaceae</taxon>
        <taxon>Aspergillus</taxon>
        <taxon>Aspergillus subgen. Nidulantes</taxon>
    </lineage>
</organism>
<dbReference type="EMBL" id="JBFXLS010000063">
    <property type="protein sequence ID" value="KAL2821445.1"/>
    <property type="molecule type" value="Genomic_DNA"/>
</dbReference>
<evidence type="ECO:0000313" key="6">
    <source>
        <dbReference type="EMBL" id="KAL2821445.1"/>
    </source>
</evidence>
<evidence type="ECO:0000256" key="3">
    <source>
        <dbReference type="ARBA" id="ARBA00022989"/>
    </source>
</evidence>
<evidence type="ECO:0000256" key="5">
    <source>
        <dbReference type="SAM" id="Phobius"/>
    </source>
</evidence>